<dbReference type="Gramene" id="HORVU.MOREX.r3.7HG0645620.1">
    <property type="protein sequence ID" value="HORVU.MOREX.r3.7HG0645620.1.CDS1"/>
    <property type="gene ID" value="HORVU.MOREX.r3.7HG0645620"/>
</dbReference>
<organism evidence="2 3">
    <name type="scientific">Hordeum vulgare subsp. vulgare</name>
    <name type="common">Domesticated barley</name>
    <dbReference type="NCBI Taxonomy" id="112509"/>
    <lineage>
        <taxon>Eukaryota</taxon>
        <taxon>Viridiplantae</taxon>
        <taxon>Streptophyta</taxon>
        <taxon>Embryophyta</taxon>
        <taxon>Tracheophyta</taxon>
        <taxon>Spermatophyta</taxon>
        <taxon>Magnoliopsida</taxon>
        <taxon>Liliopsida</taxon>
        <taxon>Poales</taxon>
        <taxon>Poaceae</taxon>
        <taxon>BOP clade</taxon>
        <taxon>Pooideae</taxon>
        <taxon>Triticodae</taxon>
        <taxon>Triticeae</taxon>
        <taxon>Hordeinae</taxon>
        <taxon>Hordeum</taxon>
    </lineage>
</organism>
<reference evidence="3" key="1">
    <citation type="journal article" date="2012" name="Nature">
        <title>A physical, genetic and functional sequence assembly of the barley genome.</title>
        <authorList>
            <consortium name="The International Barley Genome Sequencing Consortium"/>
            <person name="Mayer K.F."/>
            <person name="Waugh R."/>
            <person name="Brown J.W."/>
            <person name="Schulman A."/>
            <person name="Langridge P."/>
            <person name="Platzer M."/>
            <person name="Fincher G.B."/>
            <person name="Muehlbauer G.J."/>
            <person name="Sato K."/>
            <person name="Close T.J."/>
            <person name="Wise R.P."/>
            <person name="Stein N."/>
        </authorList>
    </citation>
    <scope>NUCLEOTIDE SEQUENCE [LARGE SCALE GENOMIC DNA]</scope>
    <source>
        <strain evidence="3">cv. Morex</strain>
    </source>
</reference>
<dbReference type="AlphaFoldDB" id="A0A8I6YAR1"/>
<sequence length="240" mass="26848">MLETGYLLCKRSCPSRNFNAAWLPYRLFGELEGRPYMKRFSIALYPPITSSLTSSQISKHWTSSMLLHQFPELPQTDRQAGSSRRQTSPCSILMQLFSRNQRYGSVTAVCRSHEGLFLGASFMVFGGIRDALTLEALAVREALALADDLNLHHIHVASDCKVVVDDINQSNMATYGAILNEIIEHNSSFDSCNFVHEFMSLNVEAHNLAKHALKWGAGRHVWLGHPGNLSFLPVNLVTVE</sequence>
<name>A0A8I6YAR1_HORVV</name>
<dbReference type="GO" id="GO:0003676">
    <property type="term" value="F:nucleic acid binding"/>
    <property type="evidence" value="ECO:0007669"/>
    <property type="project" value="InterPro"/>
</dbReference>
<dbReference type="Gramene" id="HORVU.MOREX.r2.7HG0535940.1">
    <property type="protein sequence ID" value="HORVU.MOREX.r2.7HG0535940.1.CDS.1"/>
    <property type="gene ID" value="HORVU.MOREX.r2.7HG0535940"/>
</dbReference>
<reference evidence="2" key="3">
    <citation type="submission" date="2022-01" db="UniProtKB">
        <authorList>
            <consortium name="EnsemblPlants"/>
        </authorList>
    </citation>
    <scope>IDENTIFICATION</scope>
    <source>
        <strain evidence="2">subsp. vulgare</strain>
    </source>
</reference>
<feature type="domain" description="RNase H type-1" evidence="1">
    <location>
        <begin position="97"/>
        <end position="212"/>
    </location>
</feature>
<dbReference type="SUPFAM" id="SSF53098">
    <property type="entry name" value="Ribonuclease H-like"/>
    <property type="match status" value="1"/>
</dbReference>
<accession>A0A8I6YAR1</accession>
<dbReference type="InterPro" id="IPR052929">
    <property type="entry name" value="RNase_H-like_EbsB-rel"/>
</dbReference>
<dbReference type="InterPro" id="IPR002156">
    <property type="entry name" value="RNaseH_domain"/>
</dbReference>
<dbReference type="EnsemblPlants" id="HORVU.MOREX.r3.7HG0645620.1">
    <property type="protein sequence ID" value="HORVU.MOREX.r3.7HG0645620.1.CDS1"/>
    <property type="gene ID" value="HORVU.MOREX.r3.7HG0645620"/>
</dbReference>
<dbReference type="Pfam" id="PF13456">
    <property type="entry name" value="RVT_3"/>
    <property type="match status" value="1"/>
</dbReference>
<dbReference type="CDD" id="cd06222">
    <property type="entry name" value="RNase_H_like"/>
    <property type="match status" value="1"/>
</dbReference>
<dbReference type="Gene3D" id="3.30.420.10">
    <property type="entry name" value="Ribonuclease H-like superfamily/Ribonuclease H"/>
    <property type="match status" value="1"/>
</dbReference>
<evidence type="ECO:0000259" key="1">
    <source>
        <dbReference type="Pfam" id="PF13456"/>
    </source>
</evidence>
<dbReference type="PANTHER" id="PTHR47074:SF73">
    <property type="entry name" value="OS04G0448401 PROTEIN"/>
    <property type="match status" value="1"/>
</dbReference>
<dbReference type="GO" id="GO:0004523">
    <property type="term" value="F:RNA-DNA hybrid ribonuclease activity"/>
    <property type="evidence" value="ECO:0007669"/>
    <property type="project" value="InterPro"/>
</dbReference>
<reference evidence="2" key="2">
    <citation type="submission" date="2020-10" db="EMBL/GenBank/DDBJ databases">
        <authorList>
            <person name="Scholz U."/>
            <person name="Mascher M."/>
            <person name="Fiebig A."/>
        </authorList>
    </citation>
    <scope>NUCLEOTIDE SEQUENCE [LARGE SCALE GENOMIC DNA]</scope>
    <source>
        <strain evidence="2">cv. Morex</strain>
    </source>
</reference>
<dbReference type="PANTHER" id="PTHR47074">
    <property type="entry name" value="BNAC02G40300D PROTEIN"/>
    <property type="match status" value="1"/>
</dbReference>
<dbReference type="InterPro" id="IPR036397">
    <property type="entry name" value="RNaseH_sf"/>
</dbReference>
<dbReference type="InterPro" id="IPR012337">
    <property type="entry name" value="RNaseH-like_sf"/>
</dbReference>
<protein>
    <recommendedName>
        <fullName evidence="1">RNase H type-1 domain-containing protein</fullName>
    </recommendedName>
</protein>
<proteinExistence type="predicted"/>
<dbReference type="SMR" id="A0A8I6YAR1"/>
<dbReference type="InterPro" id="IPR044730">
    <property type="entry name" value="RNase_H-like_dom_plant"/>
</dbReference>
<evidence type="ECO:0000313" key="2">
    <source>
        <dbReference type="EnsemblPlants" id="HORVU.MOREX.r3.7HG0645620.1.CDS1"/>
    </source>
</evidence>
<keyword evidence="3" id="KW-1185">Reference proteome</keyword>
<dbReference type="Proteomes" id="UP000011116">
    <property type="component" value="Chromosome 7H"/>
</dbReference>
<evidence type="ECO:0000313" key="3">
    <source>
        <dbReference type="Proteomes" id="UP000011116"/>
    </source>
</evidence>